<dbReference type="PROSITE" id="PS50977">
    <property type="entry name" value="HTH_TETR_2"/>
    <property type="match status" value="1"/>
</dbReference>
<evidence type="ECO:0000256" key="2">
    <source>
        <dbReference type="ARBA" id="ARBA00023125"/>
    </source>
</evidence>
<dbReference type="EMBL" id="JBHSBU010000001">
    <property type="protein sequence ID" value="MFC4159997.1"/>
    <property type="molecule type" value="Genomic_DNA"/>
</dbReference>
<keyword evidence="2 4" id="KW-0238">DNA-binding</keyword>
<dbReference type="InterPro" id="IPR009057">
    <property type="entry name" value="Homeodomain-like_sf"/>
</dbReference>
<dbReference type="Proteomes" id="UP001595791">
    <property type="component" value="Unassembled WGS sequence"/>
</dbReference>
<dbReference type="InterPro" id="IPR001647">
    <property type="entry name" value="HTH_TetR"/>
</dbReference>
<sequence length="207" mass="23348">MRWTRRKEARPGEILDAALDLFVAKGFAATKMEDIARRAGVTAGTLYRYYANKEEIFKAVIRESLVPQLDEGEQLLSGFTGQTSAAELLEMVIRTWWRLIGATRLSGIPKLVIAEASNFPELARYHREQVIERGEKLIGRAIEYGIARGEFRPMRLEVAVRVICAPVVMAMLWKHSMPQCGEEFEPEPYLDEVIRTLVQGLAATPSP</sequence>
<dbReference type="Pfam" id="PF16859">
    <property type="entry name" value="TetR_C_11"/>
    <property type="match status" value="1"/>
</dbReference>
<reference evidence="7" key="1">
    <citation type="journal article" date="2019" name="Int. J. Syst. Evol. Microbiol.">
        <title>The Global Catalogue of Microorganisms (GCM) 10K type strain sequencing project: providing services to taxonomists for standard genome sequencing and annotation.</title>
        <authorList>
            <consortium name="The Broad Institute Genomics Platform"/>
            <consortium name="The Broad Institute Genome Sequencing Center for Infectious Disease"/>
            <person name="Wu L."/>
            <person name="Ma J."/>
        </authorList>
    </citation>
    <scope>NUCLEOTIDE SEQUENCE [LARGE SCALE GENOMIC DNA]</scope>
    <source>
        <strain evidence="7">LMG 29894</strain>
    </source>
</reference>
<dbReference type="InterPro" id="IPR050109">
    <property type="entry name" value="HTH-type_TetR-like_transc_reg"/>
</dbReference>
<dbReference type="SUPFAM" id="SSF48498">
    <property type="entry name" value="Tetracyclin repressor-like, C-terminal domain"/>
    <property type="match status" value="1"/>
</dbReference>
<gene>
    <name evidence="6" type="ORF">ACFOW7_11630</name>
</gene>
<dbReference type="RefSeq" id="WP_378164344.1">
    <property type="nucleotide sequence ID" value="NZ_JBHSBU010000001.1"/>
</dbReference>
<evidence type="ECO:0000256" key="1">
    <source>
        <dbReference type="ARBA" id="ARBA00023015"/>
    </source>
</evidence>
<evidence type="ECO:0000256" key="4">
    <source>
        <dbReference type="PROSITE-ProRule" id="PRU00335"/>
    </source>
</evidence>
<dbReference type="PANTHER" id="PTHR30055:SF223">
    <property type="entry name" value="HTH-TYPE TRANSCRIPTIONAL REGULATOR UIDR"/>
    <property type="match status" value="1"/>
</dbReference>
<keyword evidence="1" id="KW-0805">Transcription regulation</keyword>
<dbReference type="PRINTS" id="PR00455">
    <property type="entry name" value="HTHTETR"/>
</dbReference>
<dbReference type="SUPFAM" id="SSF46689">
    <property type="entry name" value="Homeodomain-like"/>
    <property type="match status" value="1"/>
</dbReference>
<evidence type="ECO:0000256" key="3">
    <source>
        <dbReference type="ARBA" id="ARBA00023163"/>
    </source>
</evidence>
<dbReference type="PANTHER" id="PTHR30055">
    <property type="entry name" value="HTH-TYPE TRANSCRIPTIONAL REGULATOR RUTR"/>
    <property type="match status" value="1"/>
</dbReference>
<dbReference type="Gene3D" id="1.10.357.10">
    <property type="entry name" value="Tetracycline Repressor, domain 2"/>
    <property type="match status" value="1"/>
</dbReference>
<evidence type="ECO:0000259" key="5">
    <source>
        <dbReference type="PROSITE" id="PS50977"/>
    </source>
</evidence>
<keyword evidence="7" id="KW-1185">Reference proteome</keyword>
<proteinExistence type="predicted"/>
<protein>
    <submittedName>
        <fullName evidence="6">TetR/AcrR family transcriptional regulator</fullName>
    </submittedName>
</protein>
<organism evidence="6 7">
    <name type="scientific">Chitinimonas lacunae</name>
    <dbReference type="NCBI Taxonomy" id="1963018"/>
    <lineage>
        <taxon>Bacteria</taxon>
        <taxon>Pseudomonadati</taxon>
        <taxon>Pseudomonadota</taxon>
        <taxon>Betaproteobacteria</taxon>
        <taxon>Neisseriales</taxon>
        <taxon>Chitinibacteraceae</taxon>
        <taxon>Chitinimonas</taxon>
    </lineage>
</organism>
<name>A0ABV8MSK3_9NEIS</name>
<accession>A0ABV8MSK3</accession>
<dbReference type="Pfam" id="PF00440">
    <property type="entry name" value="TetR_N"/>
    <property type="match status" value="1"/>
</dbReference>
<evidence type="ECO:0000313" key="6">
    <source>
        <dbReference type="EMBL" id="MFC4159997.1"/>
    </source>
</evidence>
<keyword evidence="3" id="KW-0804">Transcription</keyword>
<comment type="caution">
    <text evidence="6">The sequence shown here is derived from an EMBL/GenBank/DDBJ whole genome shotgun (WGS) entry which is preliminary data.</text>
</comment>
<dbReference type="InterPro" id="IPR011075">
    <property type="entry name" value="TetR_C"/>
</dbReference>
<feature type="domain" description="HTH tetR-type" evidence="5">
    <location>
        <begin position="8"/>
        <end position="68"/>
    </location>
</feature>
<feature type="DNA-binding region" description="H-T-H motif" evidence="4">
    <location>
        <begin position="31"/>
        <end position="50"/>
    </location>
</feature>
<evidence type="ECO:0000313" key="7">
    <source>
        <dbReference type="Proteomes" id="UP001595791"/>
    </source>
</evidence>
<dbReference type="InterPro" id="IPR036271">
    <property type="entry name" value="Tet_transcr_reg_TetR-rel_C_sf"/>
</dbReference>